<reference evidence="10 12" key="2">
    <citation type="submission" date="2019-02" db="EMBL/GenBank/DDBJ databases">
        <title>Complete Genome Sequence and Methylome Analysis of Brevibacterium luteolum NEB1784.</title>
        <authorList>
            <person name="Fomenkov A."/>
            <person name="Roberts R.J."/>
        </authorList>
    </citation>
    <scope>NUCLEOTIDE SEQUENCE [LARGE SCALE GENOMIC DNA]</scope>
    <source>
        <strain evidence="10 12">NEB1784</strain>
    </source>
</reference>
<dbReference type="Gene3D" id="1.10.150.170">
    <property type="entry name" value="Putative methyltransferase TM0872, insert domain"/>
    <property type="match status" value="1"/>
</dbReference>
<comment type="subcellular location">
    <subcellularLocation>
        <location evidence="6">Cytoplasm</location>
    </subcellularLocation>
</comment>
<evidence type="ECO:0000256" key="6">
    <source>
        <dbReference type="HAMAP-Rule" id="MF_01007"/>
    </source>
</evidence>
<comment type="caution">
    <text evidence="6">Lacks conserved residue(s) required for the propagation of feature annotation.</text>
</comment>
<gene>
    <name evidence="6 8" type="primary">rsmH</name>
    <name evidence="9" type="ORF">CJ198_02890</name>
    <name evidence="10" type="ORF">EW640_01925</name>
    <name evidence="8" type="ORF">HLA91_08400</name>
</gene>
<proteinExistence type="inferred from homology"/>
<evidence type="ECO:0000313" key="13">
    <source>
        <dbReference type="Proteomes" id="UP000549517"/>
    </source>
</evidence>
<dbReference type="InterPro" id="IPR029063">
    <property type="entry name" value="SAM-dependent_MTases_sf"/>
</dbReference>
<dbReference type="Gene3D" id="3.40.50.150">
    <property type="entry name" value="Vaccinia Virus protein VP39"/>
    <property type="match status" value="1"/>
</dbReference>
<dbReference type="EMBL" id="PNFZ01000001">
    <property type="protein sequence ID" value="PMB99477.1"/>
    <property type="molecule type" value="Genomic_DNA"/>
</dbReference>
<comment type="similarity">
    <text evidence="1 6">Belongs to the methyltransferase superfamily. RsmH family.</text>
</comment>
<comment type="catalytic activity">
    <reaction evidence="6">
        <text>cytidine(1402) in 16S rRNA + S-adenosyl-L-methionine = N(4)-methylcytidine(1402) in 16S rRNA + S-adenosyl-L-homocysteine + H(+)</text>
        <dbReference type="Rhea" id="RHEA:42928"/>
        <dbReference type="Rhea" id="RHEA-COMP:10286"/>
        <dbReference type="Rhea" id="RHEA-COMP:10287"/>
        <dbReference type="ChEBI" id="CHEBI:15378"/>
        <dbReference type="ChEBI" id="CHEBI:57856"/>
        <dbReference type="ChEBI" id="CHEBI:59789"/>
        <dbReference type="ChEBI" id="CHEBI:74506"/>
        <dbReference type="ChEBI" id="CHEBI:82748"/>
        <dbReference type="EC" id="2.1.1.199"/>
    </reaction>
</comment>
<dbReference type="PANTHER" id="PTHR11265:SF0">
    <property type="entry name" value="12S RRNA N4-METHYLCYTIDINE METHYLTRANSFERASE"/>
    <property type="match status" value="1"/>
</dbReference>
<dbReference type="Proteomes" id="UP000549517">
    <property type="component" value="Unassembled WGS sequence"/>
</dbReference>
<accession>A0A2N6PLB9</accession>
<feature type="binding site" evidence="6">
    <location>
        <begin position="42"/>
        <end position="44"/>
    </location>
    <ligand>
        <name>S-adenosyl-L-methionine</name>
        <dbReference type="ChEBI" id="CHEBI:59789"/>
    </ligand>
</feature>
<feature type="binding site" evidence="6">
    <location>
        <position position="109"/>
    </location>
    <ligand>
        <name>S-adenosyl-L-methionine</name>
        <dbReference type="ChEBI" id="CHEBI:59789"/>
    </ligand>
</feature>
<dbReference type="EMBL" id="CP035810">
    <property type="protein sequence ID" value="QIN28175.1"/>
    <property type="molecule type" value="Genomic_DNA"/>
</dbReference>
<comment type="function">
    <text evidence="6">Specifically methylates the N4 position of cytidine in position 1402 (C1402) of 16S rRNA.</text>
</comment>
<evidence type="ECO:0000313" key="10">
    <source>
        <dbReference type="EMBL" id="QIN28175.1"/>
    </source>
</evidence>
<dbReference type="SUPFAM" id="SSF81799">
    <property type="entry name" value="Putative methyltransferase TM0872, insert domain"/>
    <property type="match status" value="1"/>
</dbReference>
<keyword evidence="11" id="KW-1185">Reference proteome</keyword>
<evidence type="ECO:0000256" key="1">
    <source>
        <dbReference type="ARBA" id="ARBA00010396"/>
    </source>
</evidence>
<dbReference type="GO" id="GO:0070475">
    <property type="term" value="P:rRNA base methylation"/>
    <property type="evidence" value="ECO:0007669"/>
    <property type="project" value="UniProtKB-UniRule"/>
</dbReference>
<dbReference type="EC" id="2.1.1.199" evidence="6"/>
<feature type="binding site" evidence="6">
    <location>
        <position position="61"/>
    </location>
    <ligand>
        <name>S-adenosyl-L-methionine</name>
        <dbReference type="ChEBI" id="CHEBI:59789"/>
    </ligand>
</feature>
<reference evidence="8 13" key="3">
    <citation type="submission" date="2020-05" db="EMBL/GenBank/DDBJ databases">
        <title>MicrobeNet Type strains.</title>
        <authorList>
            <person name="Nicholson A.C."/>
        </authorList>
    </citation>
    <scope>NUCLEOTIDE SEQUENCE [LARGE SCALE GENOMIC DNA]</scope>
    <source>
        <strain evidence="8 13">CCUG 46604</strain>
    </source>
</reference>
<dbReference type="SUPFAM" id="SSF53335">
    <property type="entry name" value="S-adenosyl-L-methionine-dependent methyltransferases"/>
    <property type="match status" value="1"/>
</dbReference>
<dbReference type="NCBIfam" id="TIGR00006">
    <property type="entry name" value="16S rRNA (cytosine(1402)-N(4))-methyltransferase RsmH"/>
    <property type="match status" value="1"/>
</dbReference>
<dbReference type="EMBL" id="JABEMC010000004">
    <property type="protein sequence ID" value="NNG79394.1"/>
    <property type="molecule type" value="Genomic_DNA"/>
</dbReference>
<keyword evidence="2 6" id="KW-0698">rRNA processing</keyword>
<evidence type="ECO:0000313" key="12">
    <source>
        <dbReference type="Proteomes" id="UP000501518"/>
    </source>
</evidence>
<dbReference type="OrthoDB" id="9806637at2"/>
<keyword evidence="6" id="KW-0963">Cytoplasm</keyword>
<evidence type="ECO:0000313" key="8">
    <source>
        <dbReference type="EMBL" id="NNG79394.1"/>
    </source>
</evidence>
<dbReference type="GO" id="GO:0071424">
    <property type="term" value="F:rRNA (cytosine-N4-)-methyltransferase activity"/>
    <property type="evidence" value="ECO:0007669"/>
    <property type="project" value="UniProtKB-UniRule"/>
</dbReference>
<dbReference type="InterPro" id="IPR023397">
    <property type="entry name" value="SAM-dep_MeTrfase_MraW_recog"/>
</dbReference>
<name>A0A2N6PLB9_9MICO</name>
<dbReference type="GO" id="GO:0005737">
    <property type="term" value="C:cytoplasm"/>
    <property type="evidence" value="ECO:0007669"/>
    <property type="project" value="UniProtKB-SubCell"/>
</dbReference>
<evidence type="ECO:0000313" key="11">
    <source>
        <dbReference type="Proteomes" id="UP000235703"/>
    </source>
</evidence>
<organism evidence="9 11">
    <name type="scientific">Brevibacterium luteolum</name>
    <dbReference type="NCBI Taxonomy" id="199591"/>
    <lineage>
        <taxon>Bacteria</taxon>
        <taxon>Bacillati</taxon>
        <taxon>Actinomycetota</taxon>
        <taxon>Actinomycetes</taxon>
        <taxon>Micrococcales</taxon>
        <taxon>Brevibacteriaceae</taxon>
        <taxon>Brevibacterium</taxon>
    </lineage>
</organism>
<keyword evidence="4 6" id="KW-0808">Transferase</keyword>
<evidence type="ECO:0000256" key="5">
    <source>
        <dbReference type="ARBA" id="ARBA00022691"/>
    </source>
</evidence>
<dbReference type="PIRSF" id="PIRSF004486">
    <property type="entry name" value="MraW"/>
    <property type="match status" value="1"/>
</dbReference>
<evidence type="ECO:0000256" key="4">
    <source>
        <dbReference type="ARBA" id="ARBA00022679"/>
    </source>
</evidence>
<protein>
    <recommendedName>
        <fullName evidence="6">Ribosomal RNA small subunit methyltransferase H</fullName>
        <ecNumber evidence="6">2.1.1.199</ecNumber>
    </recommendedName>
    <alternativeName>
        <fullName evidence="6">16S rRNA m(4)C1402 methyltransferase</fullName>
    </alternativeName>
    <alternativeName>
        <fullName evidence="6">rRNA (cytosine-N(4)-)-methyltransferase RsmH</fullName>
    </alternativeName>
</protein>
<evidence type="ECO:0000256" key="2">
    <source>
        <dbReference type="ARBA" id="ARBA00022552"/>
    </source>
</evidence>
<evidence type="ECO:0000256" key="3">
    <source>
        <dbReference type="ARBA" id="ARBA00022603"/>
    </source>
</evidence>
<feature type="binding site" evidence="6">
    <location>
        <position position="116"/>
    </location>
    <ligand>
        <name>S-adenosyl-L-methionine</name>
        <dbReference type="ChEBI" id="CHEBI:59789"/>
    </ligand>
</feature>
<dbReference type="Pfam" id="PF01795">
    <property type="entry name" value="Methyltransf_5"/>
    <property type="match status" value="1"/>
</dbReference>
<dbReference type="PANTHER" id="PTHR11265">
    <property type="entry name" value="S-ADENOSYL-METHYLTRANSFERASE MRAW"/>
    <property type="match status" value="1"/>
</dbReference>
<reference evidence="9 11" key="1">
    <citation type="submission" date="2017-09" db="EMBL/GenBank/DDBJ databases">
        <title>Bacterial strain isolated from the female urinary microbiota.</title>
        <authorList>
            <person name="Thomas-White K."/>
            <person name="Kumar N."/>
            <person name="Forster S."/>
            <person name="Putonti C."/>
            <person name="Lawley T."/>
            <person name="Wolfe A.J."/>
        </authorList>
    </citation>
    <scope>NUCLEOTIDE SEQUENCE [LARGE SCALE GENOMIC DNA]</scope>
    <source>
        <strain evidence="9 11">UMB0680</strain>
    </source>
</reference>
<keyword evidence="5 6" id="KW-0949">S-adenosyl-L-methionine</keyword>
<feature type="region of interest" description="Disordered" evidence="7">
    <location>
        <begin position="313"/>
        <end position="338"/>
    </location>
</feature>
<dbReference type="AlphaFoldDB" id="A0A2N6PLB9"/>
<evidence type="ECO:0000256" key="7">
    <source>
        <dbReference type="SAM" id="MobiDB-lite"/>
    </source>
</evidence>
<dbReference type="HAMAP" id="MF_01007">
    <property type="entry name" value="16SrRNA_methyltr_H"/>
    <property type="match status" value="1"/>
</dbReference>
<dbReference type="Proteomes" id="UP000235703">
    <property type="component" value="Unassembled WGS sequence"/>
</dbReference>
<dbReference type="InterPro" id="IPR002903">
    <property type="entry name" value="RsmH"/>
</dbReference>
<evidence type="ECO:0000313" key="9">
    <source>
        <dbReference type="EMBL" id="PMB99477.1"/>
    </source>
</evidence>
<dbReference type="RefSeq" id="WP_102160562.1">
    <property type="nucleotide sequence ID" value="NZ_BAAAKH010000009.1"/>
</dbReference>
<keyword evidence="3 6" id="KW-0489">Methyltransferase</keyword>
<dbReference type="Proteomes" id="UP000501518">
    <property type="component" value="Chromosome"/>
</dbReference>
<sequence length="338" mass="36676">MAQAPHTPVLLERCVELLGHGVAAAEAEGTTPVIVDATLGAGGHSEGILEAFPQVQLIGIDRDPTALEIAGKRLAGYGERFQAFHATDDEMASVIARAGHTGVSGVLFDLGVSSMHLDEDARGFSYARSAPLDMRMDPGDELTAAEVLNTYPEAELTRILRDYGEERYARKIARVIVTDRDETPWETSDQLVAMLQRVIPQPAGQRNRSHPAKRTFQALRIEVNAELDILRSALNQALEAVHVGGVVVVESYQSLEDTIVKRAFRAGLESQAPADLPVIPPDLQPWLSALTRGAEKAPAEEIEINPRAASVRLRAVQKTRHTDTKKTAASQMKGDRSS</sequence>
<dbReference type="KEGG" id="blut:EW640_01925"/>